<keyword evidence="1" id="KW-1185">Reference proteome</keyword>
<protein>
    <submittedName>
        <fullName evidence="2">Uncharacterized protein isoform X1</fullName>
    </submittedName>
</protein>
<dbReference type="GeneID" id="107946199"/>
<reference evidence="2" key="2">
    <citation type="submission" date="2025-08" db="UniProtKB">
        <authorList>
            <consortium name="RefSeq"/>
        </authorList>
    </citation>
    <scope>IDENTIFICATION</scope>
</reference>
<proteinExistence type="predicted"/>
<reference evidence="1" key="1">
    <citation type="journal article" date="2020" name="Nat. Genet.">
        <title>Genomic diversifications of five Gossypium allopolyploid species and their impact on cotton improvement.</title>
        <authorList>
            <person name="Chen Z.J."/>
            <person name="Sreedasyam A."/>
            <person name="Ando A."/>
            <person name="Song Q."/>
            <person name="De Santiago L.M."/>
            <person name="Hulse-Kemp A.M."/>
            <person name="Ding M."/>
            <person name="Ye W."/>
            <person name="Kirkbride R.C."/>
            <person name="Jenkins J."/>
            <person name="Plott C."/>
            <person name="Lovell J."/>
            <person name="Lin Y.M."/>
            <person name="Vaughn R."/>
            <person name="Liu B."/>
            <person name="Simpson S."/>
            <person name="Scheffler B.E."/>
            <person name="Wen L."/>
            <person name="Saski C.A."/>
            <person name="Grover C.E."/>
            <person name="Hu G."/>
            <person name="Conover J.L."/>
            <person name="Carlson J.W."/>
            <person name="Shu S."/>
            <person name="Boston L.B."/>
            <person name="Williams M."/>
            <person name="Peterson D.G."/>
            <person name="McGee K."/>
            <person name="Jones D.C."/>
            <person name="Wendel J.F."/>
            <person name="Stelly D.M."/>
            <person name="Grimwood J."/>
            <person name="Schmutz J."/>
        </authorList>
    </citation>
    <scope>NUCLEOTIDE SEQUENCE [LARGE SCALE GENOMIC DNA]</scope>
    <source>
        <strain evidence="1">cv. TM-1</strain>
    </source>
</reference>
<sequence>MPKAKILSPFLSTLDYPSSLAPSLHQSILRSLPPDLWFCESNAASKKMALFALCILCLGLVLVAKIPHSPQQNPMHCSFVPLLNTQIWKTWMLSSSPWLHLKQRTSSRF</sequence>
<dbReference type="Proteomes" id="UP000818029">
    <property type="component" value="Chromosome D12"/>
</dbReference>
<evidence type="ECO:0000313" key="1">
    <source>
        <dbReference type="Proteomes" id="UP000818029"/>
    </source>
</evidence>
<organism evidence="1 2">
    <name type="scientific">Gossypium hirsutum</name>
    <name type="common">Upland cotton</name>
    <name type="synonym">Gossypium mexicanum</name>
    <dbReference type="NCBI Taxonomy" id="3635"/>
    <lineage>
        <taxon>Eukaryota</taxon>
        <taxon>Viridiplantae</taxon>
        <taxon>Streptophyta</taxon>
        <taxon>Embryophyta</taxon>
        <taxon>Tracheophyta</taxon>
        <taxon>Spermatophyta</taxon>
        <taxon>Magnoliopsida</taxon>
        <taxon>eudicotyledons</taxon>
        <taxon>Gunneridae</taxon>
        <taxon>Pentapetalae</taxon>
        <taxon>rosids</taxon>
        <taxon>malvids</taxon>
        <taxon>Malvales</taxon>
        <taxon>Malvaceae</taxon>
        <taxon>Malvoideae</taxon>
        <taxon>Gossypium</taxon>
    </lineage>
</organism>
<dbReference type="RefSeq" id="XP_040962832.1">
    <property type="nucleotide sequence ID" value="XM_041106898.1"/>
</dbReference>
<gene>
    <name evidence="2" type="primary">LOC107946199</name>
</gene>
<evidence type="ECO:0000313" key="2">
    <source>
        <dbReference type="RefSeq" id="XP_040962832.1"/>
    </source>
</evidence>
<name>A0ABM3B715_GOSHI</name>
<accession>A0ABM3B715</accession>